<organism evidence="1 2">
    <name type="scientific">Stylonychia lemnae</name>
    <name type="common">Ciliate</name>
    <dbReference type="NCBI Taxonomy" id="5949"/>
    <lineage>
        <taxon>Eukaryota</taxon>
        <taxon>Sar</taxon>
        <taxon>Alveolata</taxon>
        <taxon>Ciliophora</taxon>
        <taxon>Intramacronucleata</taxon>
        <taxon>Spirotrichea</taxon>
        <taxon>Stichotrichia</taxon>
        <taxon>Sporadotrichida</taxon>
        <taxon>Oxytrichidae</taxon>
        <taxon>Stylonychinae</taxon>
        <taxon>Stylonychia</taxon>
    </lineage>
</organism>
<evidence type="ECO:0000313" key="2">
    <source>
        <dbReference type="Proteomes" id="UP000039865"/>
    </source>
</evidence>
<proteinExistence type="predicted"/>
<evidence type="ECO:0000313" key="1">
    <source>
        <dbReference type="EMBL" id="CDW88895.1"/>
    </source>
</evidence>
<reference evidence="1 2" key="1">
    <citation type="submission" date="2014-06" db="EMBL/GenBank/DDBJ databases">
        <authorList>
            <person name="Swart Estienne"/>
        </authorList>
    </citation>
    <scope>NUCLEOTIDE SEQUENCE [LARGE SCALE GENOMIC DNA]</scope>
    <source>
        <strain evidence="1 2">130c</strain>
    </source>
</reference>
<keyword evidence="2" id="KW-1185">Reference proteome</keyword>
<name>A0A078B313_STYLE</name>
<gene>
    <name evidence="1" type="primary">Contig19767.g20970</name>
    <name evidence="1" type="ORF">STYLEM_18020</name>
</gene>
<protein>
    <submittedName>
        <fullName evidence="1">Uncharacterized protein</fullName>
    </submittedName>
</protein>
<dbReference type="Proteomes" id="UP000039865">
    <property type="component" value="Unassembled WGS sequence"/>
</dbReference>
<dbReference type="EMBL" id="CCKQ01017008">
    <property type="protein sequence ID" value="CDW88895.1"/>
    <property type="molecule type" value="Genomic_DNA"/>
</dbReference>
<dbReference type="AlphaFoldDB" id="A0A078B313"/>
<dbReference type="InParanoid" id="A0A078B313"/>
<sequence>MSMIKNQATTHEFCDCTIGKWEPLENLHLELNDISLNFKNLPHVTSNFIRDGYLYLLVKDLFNHQKSVPIFSEFMHILFHMESFQFQDQLNGDFLMRFNPGYVNIPVALKIQGNQISVAEFQAAIFSSPFFKRCEILSFNPLNLQLQIQFRSKFSSQAFTHWLNKYYSDVLSVVCNSSDLVLQIDAEPYNPKNEINLESEKKRIVEKMYQYYNYLLLDQNKDRIRKENNNNTTMNASTNVTANNLTLKNQTSNLNSTRDLMLKQSKSETSYLLDKTHRDTNDAKAQGSLLLKTDTIDDEVTTALGFVQKNPFKQCDEGEQSLKHPDISIRYSMHELLMIFKVTGRFDHPLTSMSSFKMDENDKDAKKILCEITNKKPNVILNLLNFDQDEKPQNGPNGLYSQRSTKNHASNILLDIDTEIHSLSTIKI</sequence>
<accession>A0A078B313</accession>